<gene>
    <name evidence="2" type="ORF">O181_072054</name>
</gene>
<comment type="caution">
    <text evidence="2">The sequence shown here is derived from an EMBL/GenBank/DDBJ whole genome shotgun (WGS) entry which is preliminary data.</text>
</comment>
<dbReference type="AlphaFoldDB" id="A0A9Q3F4F5"/>
<sequence>MSISNIQPKTIPHQLPDPTNPSYLCRNPHVGSGSHCPHYSHLLVGPFALNHHFFLHQSRFLCNIKSPPMPNQQHLNPLLFISNLLTDTDTSAPNFKIFMPLSHDSHSKAASTKFGSDSGIYHPMDSDNQPSEEYEGEDNEYIISEDSGLGLDDISSQKLSKNSVKRQCIQLF</sequence>
<organism evidence="2 3">
    <name type="scientific">Austropuccinia psidii MF-1</name>
    <dbReference type="NCBI Taxonomy" id="1389203"/>
    <lineage>
        <taxon>Eukaryota</taxon>
        <taxon>Fungi</taxon>
        <taxon>Dikarya</taxon>
        <taxon>Basidiomycota</taxon>
        <taxon>Pucciniomycotina</taxon>
        <taxon>Pucciniomycetes</taxon>
        <taxon>Pucciniales</taxon>
        <taxon>Sphaerophragmiaceae</taxon>
        <taxon>Austropuccinia</taxon>
    </lineage>
</organism>
<protein>
    <submittedName>
        <fullName evidence="2">Uncharacterized protein</fullName>
    </submittedName>
</protein>
<proteinExistence type="predicted"/>
<evidence type="ECO:0000313" key="3">
    <source>
        <dbReference type="Proteomes" id="UP000765509"/>
    </source>
</evidence>
<feature type="region of interest" description="Disordered" evidence="1">
    <location>
        <begin position="109"/>
        <end position="140"/>
    </location>
</feature>
<reference evidence="2" key="1">
    <citation type="submission" date="2021-03" db="EMBL/GenBank/DDBJ databases">
        <title>Draft genome sequence of rust myrtle Austropuccinia psidii MF-1, a brazilian biotype.</title>
        <authorList>
            <person name="Quecine M.C."/>
            <person name="Pachon D.M.R."/>
            <person name="Bonatelli M.L."/>
            <person name="Correr F.H."/>
            <person name="Franceschini L.M."/>
            <person name="Leite T.F."/>
            <person name="Margarido G.R.A."/>
            <person name="Almeida C.A."/>
            <person name="Ferrarezi J.A."/>
            <person name="Labate C.A."/>
        </authorList>
    </citation>
    <scope>NUCLEOTIDE SEQUENCE</scope>
    <source>
        <strain evidence="2">MF-1</strain>
    </source>
</reference>
<evidence type="ECO:0000256" key="1">
    <source>
        <dbReference type="SAM" id="MobiDB-lite"/>
    </source>
</evidence>
<feature type="compositionally biased region" description="Acidic residues" evidence="1">
    <location>
        <begin position="130"/>
        <end position="140"/>
    </location>
</feature>
<keyword evidence="3" id="KW-1185">Reference proteome</keyword>
<name>A0A9Q3F4F5_9BASI</name>
<evidence type="ECO:0000313" key="2">
    <source>
        <dbReference type="EMBL" id="MBW0532339.1"/>
    </source>
</evidence>
<dbReference type="EMBL" id="AVOT02037630">
    <property type="protein sequence ID" value="MBW0532339.1"/>
    <property type="molecule type" value="Genomic_DNA"/>
</dbReference>
<dbReference type="Proteomes" id="UP000765509">
    <property type="component" value="Unassembled WGS sequence"/>
</dbReference>
<accession>A0A9Q3F4F5</accession>